<sequence>MLRHALRFALIVLAALPLMAFRMPAEDERREKLLYDVRGAFVTARPDVPQGLVIATDMLIDEAIRATVRSIILPRTIITVRIDTASHVPLLIGSRHEARVTVRAISVASGEPIAEGSFKTSIFLFDTNEADRELAGRIAERIAGEFKLDGGQRPTIANALFP</sequence>
<proteinExistence type="predicted"/>
<name>A0ABV0M1J4_9HYPH</name>
<evidence type="ECO:0000313" key="3">
    <source>
        <dbReference type="Proteomes" id="UP001496627"/>
    </source>
</evidence>
<reference evidence="2 3" key="1">
    <citation type="submission" date="2024-05" db="EMBL/GenBank/DDBJ databases">
        <title>Neorhizobium sp. Rsf11, a plant growth promoting and heavy metal resistant PAH-degrader.</title>
        <authorList>
            <person name="Golubev S.N."/>
            <person name="Muratova A.Y."/>
            <person name="Markelova M.I."/>
        </authorList>
    </citation>
    <scope>NUCLEOTIDE SEQUENCE [LARGE SCALE GENOMIC DNA]</scope>
    <source>
        <strain evidence="2 3">Rsf11</strain>
    </source>
</reference>
<protein>
    <submittedName>
        <fullName evidence="2">Uncharacterized protein</fullName>
    </submittedName>
</protein>
<evidence type="ECO:0000256" key="1">
    <source>
        <dbReference type="SAM" id="SignalP"/>
    </source>
</evidence>
<evidence type="ECO:0000313" key="2">
    <source>
        <dbReference type="EMBL" id="MEQ1405727.1"/>
    </source>
</evidence>
<dbReference type="EMBL" id="JBEAAL010000007">
    <property type="protein sequence ID" value="MEQ1405727.1"/>
    <property type="molecule type" value="Genomic_DNA"/>
</dbReference>
<accession>A0ABV0M1J4</accession>
<organism evidence="2 3">
    <name type="scientific">Neorhizobium phenanthreniclasticum</name>
    <dbReference type="NCBI Taxonomy" id="3157917"/>
    <lineage>
        <taxon>Bacteria</taxon>
        <taxon>Pseudomonadati</taxon>
        <taxon>Pseudomonadota</taxon>
        <taxon>Alphaproteobacteria</taxon>
        <taxon>Hyphomicrobiales</taxon>
        <taxon>Rhizobiaceae</taxon>
        <taxon>Rhizobium/Agrobacterium group</taxon>
        <taxon>Neorhizobium</taxon>
    </lineage>
</organism>
<gene>
    <name evidence="2" type="ORF">ABK249_12360</name>
</gene>
<feature type="chain" id="PRO_5045767177" evidence="1">
    <location>
        <begin position="21"/>
        <end position="162"/>
    </location>
</feature>
<comment type="caution">
    <text evidence="2">The sequence shown here is derived from an EMBL/GenBank/DDBJ whole genome shotgun (WGS) entry which is preliminary data.</text>
</comment>
<keyword evidence="1" id="KW-0732">Signal</keyword>
<feature type="signal peptide" evidence="1">
    <location>
        <begin position="1"/>
        <end position="20"/>
    </location>
</feature>
<dbReference type="RefSeq" id="WP_037147064.1">
    <property type="nucleotide sequence ID" value="NZ_JBEAAL010000007.1"/>
</dbReference>
<keyword evidence="3" id="KW-1185">Reference proteome</keyword>
<dbReference type="Proteomes" id="UP001496627">
    <property type="component" value="Unassembled WGS sequence"/>
</dbReference>